<proteinExistence type="inferred from homology"/>
<dbReference type="STRING" id="1459.AF332_03815"/>
<dbReference type="GO" id="GO:0006412">
    <property type="term" value="P:translation"/>
    <property type="evidence" value="ECO:0007669"/>
    <property type="project" value="UniProtKB-KW"/>
</dbReference>
<evidence type="ECO:0000256" key="4">
    <source>
        <dbReference type="PIRNR" id="PIRNR006181"/>
    </source>
</evidence>
<dbReference type="EMBL" id="LGUF01000007">
    <property type="protein sequence ID" value="KON86026.1"/>
    <property type="molecule type" value="Genomic_DNA"/>
</dbReference>
<dbReference type="NCBIfam" id="TIGR00011">
    <property type="entry name" value="YbaK_EbsC"/>
    <property type="match status" value="1"/>
</dbReference>
<dbReference type="InterPro" id="IPR004369">
    <property type="entry name" value="Prolyl-tRNA_editing_YbaK/EbsC"/>
</dbReference>
<dbReference type="RefSeq" id="WP_053433386.1">
    <property type="nucleotide sequence ID" value="NZ_LGUF01000007.1"/>
</dbReference>
<dbReference type="PATRIC" id="fig|1459.3.peg.786"/>
<evidence type="ECO:0000256" key="1">
    <source>
        <dbReference type="ARBA" id="ARBA00009798"/>
    </source>
</evidence>
<comment type="similarity">
    <text evidence="1 4">Belongs to the prolyl-tRNA editing family. YbaK/EbsC subfamily.</text>
</comment>
<organism evidence="6 7">
    <name type="scientific">Sporosarcina globispora</name>
    <name type="common">Bacillus globisporus</name>
    <dbReference type="NCBI Taxonomy" id="1459"/>
    <lineage>
        <taxon>Bacteria</taxon>
        <taxon>Bacillati</taxon>
        <taxon>Bacillota</taxon>
        <taxon>Bacilli</taxon>
        <taxon>Bacillales</taxon>
        <taxon>Caryophanaceae</taxon>
        <taxon>Sporosarcina</taxon>
    </lineage>
</organism>
<name>A0A0M0G9C2_SPOGL</name>
<evidence type="ECO:0000256" key="2">
    <source>
        <dbReference type="ARBA" id="ARBA00022917"/>
    </source>
</evidence>
<accession>A0A0M0G9C2</accession>
<keyword evidence="2 4" id="KW-0648">Protein biosynthesis</keyword>
<dbReference type="Proteomes" id="UP000037109">
    <property type="component" value="Unassembled WGS sequence"/>
</dbReference>
<dbReference type="PANTHER" id="PTHR30411:SF0">
    <property type="entry name" value="CYS-TRNA(PRO)_CYS-TRNA(CYS) DEACYLASE YBAK"/>
    <property type="match status" value="1"/>
</dbReference>
<dbReference type="Pfam" id="PF04073">
    <property type="entry name" value="tRNA_edit"/>
    <property type="match status" value="1"/>
</dbReference>
<gene>
    <name evidence="6" type="ORF">AF332_03815</name>
</gene>
<evidence type="ECO:0000313" key="7">
    <source>
        <dbReference type="Proteomes" id="UP000037109"/>
    </source>
</evidence>
<dbReference type="Gene3D" id="3.90.960.10">
    <property type="entry name" value="YbaK/aminoacyl-tRNA synthetase-associated domain"/>
    <property type="match status" value="1"/>
</dbReference>
<evidence type="ECO:0000313" key="6">
    <source>
        <dbReference type="EMBL" id="KON86026.1"/>
    </source>
</evidence>
<dbReference type="PANTHER" id="PTHR30411">
    <property type="entry name" value="CYTOPLASMIC PROTEIN"/>
    <property type="match status" value="1"/>
</dbReference>
<sequence>MAKGKTNAMRMLDAQKVDYELITYDNLDGKIDGVSVAAKIGKDPKAVYKTLVVQGQSKQIYVFIIPVAEELDLKKAAKAAGEKKVEMIPVKDIQKLTGYIRGGCSPVGMKRQYPSFIDAKAAELDQIIVSGGKIGMQIELKVEDLEKAIRADLADVIK</sequence>
<protein>
    <recommendedName>
        <fullName evidence="4">Cys-tRNA(Pro)/Cys-tRNA(Cys) deacylase</fullName>
        <ecNumber evidence="4">4.2.-.-</ecNumber>
    </recommendedName>
</protein>
<comment type="caution">
    <text evidence="6">The sequence shown here is derived from an EMBL/GenBank/DDBJ whole genome shotgun (WGS) entry which is preliminary data.</text>
</comment>
<dbReference type="InterPro" id="IPR036754">
    <property type="entry name" value="YbaK/aa-tRNA-synt-asso_dom_sf"/>
</dbReference>
<keyword evidence="3 4" id="KW-0456">Lyase</keyword>
<evidence type="ECO:0000259" key="5">
    <source>
        <dbReference type="Pfam" id="PF04073"/>
    </source>
</evidence>
<keyword evidence="7" id="KW-1185">Reference proteome</keyword>
<dbReference type="PIRSF" id="PIRSF006181">
    <property type="entry name" value="EbsC_YbaK"/>
    <property type="match status" value="1"/>
</dbReference>
<dbReference type="OrthoDB" id="9809296at2"/>
<feature type="domain" description="YbaK/aminoacyl-tRNA synthetase-associated" evidence="5">
    <location>
        <begin position="36"/>
        <end position="147"/>
    </location>
</feature>
<dbReference type="GO" id="GO:0016829">
    <property type="term" value="F:lyase activity"/>
    <property type="evidence" value="ECO:0007669"/>
    <property type="project" value="UniProtKB-KW"/>
</dbReference>
<dbReference type="GO" id="GO:0002161">
    <property type="term" value="F:aminoacyl-tRNA deacylase activity"/>
    <property type="evidence" value="ECO:0007669"/>
    <property type="project" value="InterPro"/>
</dbReference>
<evidence type="ECO:0000256" key="3">
    <source>
        <dbReference type="ARBA" id="ARBA00023239"/>
    </source>
</evidence>
<dbReference type="CDD" id="cd00002">
    <property type="entry name" value="YbaK_deacylase"/>
    <property type="match status" value="1"/>
</dbReference>
<dbReference type="SUPFAM" id="SSF55826">
    <property type="entry name" value="YbaK/ProRS associated domain"/>
    <property type="match status" value="1"/>
</dbReference>
<dbReference type="InterPro" id="IPR007214">
    <property type="entry name" value="YbaK/aa-tRNA-synth-assoc-dom"/>
</dbReference>
<dbReference type="EC" id="4.2.-.-" evidence="4"/>
<reference evidence="7" key="1">
    <citation type="submission" date="2015-07" db="EMBL/GenBank/DDBJ databases">
        <title>Fjat-10036 dsm4.</title>
        <authorList>
            <person name="Liu B."/>
            <person name="Wang J."/>
            <person name="Zhu Y."/>
            <person name="Liu G."/>
            <person name="Chen Q."/>
            <person name="Chen Z."/>
            <person name="Lan J."/>
            <person name="Che J."/>
            <person name="Ge C."/>
            <person name="Shi H."/>
            <person name="Pan Z."/>
            <person name="Liu X."/>
        </authorList>
    </citation>
    <scope>NUCLEOTIDE SEQUENCE [LARGE SCALE GENOMIC DNA]</scope>
    <source>
        <strain evidence="7">DSM 4</strain>
    </source>
</reference>
<dbReference type="AlphaFoldDB" id="A0A0M0G9C2"/>